<evidence type="ECO:0000313" key="6">
    <source>
        <dbReference type="Proteomes" id="UP000306509"/>
    </source>
</evidence>
<protein>
    <submittedName>
        <fullName evidence="5">Multiple sugar-binding protein</fullName>
    </submittedName>
</protein>
<accession>A0A4V6HRF4</accession>
<evidence type="ECO:0000256" key="2">
    <source>
        <dbReference type="ARBA" id="ARBA00022448"/>
    </source>
</evidence>
<dbReference type="AlphaFoldDB" id="A0A4V6HRF4"/>
<gene>
    <name evidence="5" type="primary">msmE_33</name>
    <name evidence="5" type="ORF">DSM106044_04372</name>
</gene>
<dbReference type="InterPro" id="IPR050490">
    <property type="entry name" value="Bact_solute-bd_prot1"/>
</dbReference>
<dbReference type="PROSITE" id="PS51257">
    <property type="entry name" value="PROKAR_LIPOPROTEIN"/>
    <property type="match status" value="1"/>
</dbReference>
<sequence precursor="true">MKKKVISALLCAAMVITMAAGCGSGDKTETTAATSTTKETQAAKTEGSEAGSAADTEEAAETKAEGETTAANTDFAGEELSILVSAGWMDNRYDETIARFEETYGVTVDLQTIPADQYGDLLQSKLTTDSCADIFWIQSNPFAIASQIVDPEKYCIDFSDASWKSVMPENRLSACEYDGKLYGLQIWHNSPEYVMVYNKTLFGELGLEAPKTYDEMLKVCEKLAAEGITPWFEPGADGWQHPLAFFQIGGAYEADQPGLYDKLNNNEATFADNQLMIKVLEQYKELADKGYLGEDWIGTDSTNMVNEFADRNCAMAIANSSFIKQIQDETETTDEFGLFLEPLGDNTYFPTSPAGPTMFGYKGTTHPELVKEFFSFVTTTESLQEILDNSPSYTNLDVNDDKLQQHWLPEEEEFMKTLTDEQMKTPVLQNGTKYTNDYWMQFGQDMVAYCTGQMEANDVLKNMDNNRAEAAKVANDPAWK</sequence>
<keyword evidence="2" id="KW-0813">Transport</keyword>
<evidence type="ECO:0000256" key="3">
    <source>
        <dbReference type="SAM" id="MobiDB-lite"/>
    </source>
</evidence>
<dbReference type="SUPFAM" id="SSF53850">
    <property type="entry name" value="Periplasmic binding protein-like II"/>
    <property type="match status" value="1"/>
</dbReference>
<dbReference type="InterPro" id="IPR006059">
    <property type="entry name" value="SBP"/>
</dbReference>
<feature type="region of interest" description="Disordered" evidence="3">
    <location>
        <begin position="24"/>
        <end position="71"/>
    </location>
</feature>
<proteinExistence type="inferred from homology"/>
<keyword evidence="6" id="KW-1185">Reference proteome</keyword>
<evidence type="ECO:0000256" key="1">
    <source>
        <dbReference type="ARBA" id="ARBA00008520"/>
    </source>
</evidence>
<feature type="compositionally biased region" description="Low complexity" evidence="3">
    <location>
        <begin position="30"/>
        <end position="54"/>
    </location>
</feature>
<comment type="caution">
    <text evidence="5">The sequence shown here is derived from an EMBL/GenBank/DDBJ whole genome shotgun (WGS) entry which is preliminary data.</text>
</comment>
<keyword evidence="4" id="KW-0732">Signal</keyword>
<name>A0A4V6HRF4_9FIRM</name>
<evidence type="ECO:0000256" key="4">
    <source>
        <dbReference type="SAM" id="SignalP"/>
    </source>
</evidence>
<reference evidence="5 6" key="1">
    <citation type="journal article" date="2019" name="Anaerobe">
        <title>Detection of Robinsoniella peoriensis in multiple bone samples of a trauma patient.</title>
        <authorList>
            <person name="Schrottner P."/>
            <person name="Hartwich K."/>
            <person name="Bunk B."/>
            <person name="Schober I."/>
            <person name="Helbig S."/>
            <person name="Rudolph W.W."/>
            <person name="Gunzer F."/>
        </authorList>
    </citation>
    <scope>NUCLEOTIDE SEQUENCE [LARGE SCALE GENOMIC DNA]</scope>
    <source>
        <strain evidence="5 6">DSM 106044</strain>
    </source>
</reference>
<dbReference type="STRING" id="180332.GCA_000797495_05874"/>
<dbReference type="PANTHER" id="PTHR43649:SF29">
    <property type="entry name" value="OSMOPROTECTIVE COMPOUNDS-BINDING PROTEIN GGTB"/>
    <property type="match status" value="1"/>
</dbReference>
<comment type="similarity">
    <text evidence="1">Belongs to the bacterial solute-binding protein 1 family.</text>
</comment>
<feature type="chain" id="PRO_5038992401" evidence="4">
    <location>
        <begin position="20"/>
        <end position="480"/>
    </location>
</feature>
<dbReference type="PANTHER" id="PTHR43649">
    <property type="entry name" value="ARABINOSE-BINDING PROTEIN-RELATED"/>
    <property type="match status" value="1"/>
</dbReference>
<dbReference type="Proteomes" id="UP000306509">
    <property type="component" value="Unassembled WGS sequence"/>
</dbReference>
<dbReference type="Pfam" id="PF01547">
    <property type="entry name" value="SBP_bac_1"/>
    <property type="match status" value="1"/>
</dbReference>
<dbReference type="RefSeq" id="WP_138003665.1">
    <property type="nucleotide sequence ID" value="NZ_QGQD01000083.1"/>
</dbReference>
<evidence type="ECO:0000313" key="5">
    <source>
        <dbReference type="EMBL" id="TLC98837.1"/>
    </source>
</evidence>
<dbReference type="EMBL" id="QGQD01000083">
    <property type="protein sequence ID" value="TLC98837.1"/>
    <property type="molecule type" value="Genomic_DNA"/>
</dbReference>
<dbReference type="Gene3D" id="3.40.190.10">
    <property type="entry name" value="Periplasmic binding protein-like II"/>
    <property type="match status" value="2"/>
</dbReference>
<organism evidence="5 6">
    <name type="scientific">Robinsoniella peoriensis</name>
    <dbReference type="NCBI Taxonomy" id="180332"/>
    <lineage>
        <taxon>Bacteria</taxon>
        <taxon>Bacillati</taxon>
        <taxon>Bacillota</taxon>
        <taxon>Clostridia</taxon>
        <taxon>Lachnospirales</taxon>
        <taxon>Lachnospiraceae</taxon>
        <taxon>Robinsoniella</taxon>
    </lineage>
</organism>
<feature type="signal peptide" evidence="4">
    <location>
        <begin position="1"/>
        <end position="19"/>
    </location>
</feature>